<protein>
    <submittedName>
        <fullName evidence="1">Uncharacterized protein</fullName>
    </submittedName>
</protein>
<evidence type="ECO:0000313" key="2">
    <source>
        <dbReference type="Proteomes" id="UP001501556"/>
    </source>
</evidence>
<dbReference type="Proteomes" id="UP001501556">
    <property type="component" value="Unassembled WGS sequence"/>
</dbReference>
<keyword evidence="2" id="KW-1185">Reference proteome</keyword>
<comment type="caution">
    <text evidence="1">The sequence shown here is derived from an EMBL/GenBank/DDBJ whole genome shotgun (WGS) entry which is preliminary data.</text>
</comment>
<organism evidence="1 2">
    <name type="scientific">Hymenobacter antarcticus</name>
    <dbReference type="NCBI Taxonomy" id="486270"/>
    <lineage>
        <taxon>Bacteria</taxon>
        <taxon>Pseudomonadati</taxon>
        <taxon>Bacteroidota</taxon>
        <taxon>Cytophagia</taxon>
        <taxon>Cytophagales</taxon>
        <taxon>Hymenobacteraceae</taxon>
        <taxon>Hymenobacter</taxon>
    </lineage>
</organism>
<sequence>MDTLCITPEDDDLLHGRELISGIDYTPGIALTINSQKLLTEKEGYEAFLYTLLRYWEMSSCTDLTDILSGGEYVEPGRPMDTAFWYYWLDALTYVRTLGPPQLANVPRQLALSDKRIAIEGSQTLTEQEGYEALLYTLLQYWEKTGKDDLTAILSAGAYVEPDTPADPVIWYAWLEAIATVRRQGPPPLKELH</sequence>
<accession>A0ABP7R660</accession>
<reference evidence="2" key="1">
    <citation type="journal article" date="2019" name="Int. J. Syst. Evol. Microbiol.">
        <title>The Global Catalogue of Microorganisms (GCM) 10K type strain sequencing project: providing services to taxonomists for standard genome sequencing and annotation.</title>
        <authorList>
            <consortium name="The Broad Institute Genomics Platform"/>
            <consortium name="The Broad Institute Genome Sequencing Center for Infectious Disease"/>
            <person name="Wu L."/>
            <person name="Ma J."/>
        </authorList>
    </citation>
    <scope>NUCLEOTIDE SEQUENCE [LARGE SCALE GENOMIC DNA]</scope>
    <source>
        <strain evidence="2">JCM 17217</strain>
    </source>
</reference>
<gene>
    <name evidence="1" type="ORF">GCM10022407_41760</name>
</gene>
<dbReference type="EMBL" id="BAABDI010000055">
    <property type="protein sequence ID" value="GAA3993113.1"/>
    <property type="molecule type" value="Genomic_DNA"/>
</dbReference>
<proteinExistence type="predicted"/>
<dbReference type="RefSeq" id="WP_345127634.1">
    <property type="nucleotide sequence ID" value="NZ_BAABDI010000055.1"/>
</dbReference>
<evidence type="ECO:0000313" key="1">
    <source>
        <dbReference type="EMBL" id="GAA3993113.1"/>
    </source>
</evidence>
<name>A0ABP7R660_9BACT</name>